<evidence type="ECO:0000313" key="2">
    <source>
        <dbReference type="Proteomes" id="UP000484255"/>
    </source>
</evidence>
<sequence>MTSTAPGLPPDSPPDTSPNACRCPLCGGPNGCTPATTGQWTADCWCTTVRIEAAVLARVPAAQAGRACVCRACAAGQGALESRY</sequence>
<evidence type="ECO:0000313" key="1">
    <source>
        <dbReference type="EMBL" id="NDY91053.1"/>
    </source>
</evidence>
<proteinExistence type="predicted"/>
<dbReference type="EMBL" id="JAAGOH010000006">
    <property type="protein sequence ID" value="NDY91053.1"/>
    <property type="molecule type" value="Genomic_DNA"/>
</dbReference>
<comment type="caution">
    <text evidence="1">The sequence shown here is derived from an EMBL/GenBank/DDBJ whole genome shotgun (WGS) entry which is preliminary data.</text>
</comment>
<dbReference type="Pfam" id="PF14375">
    <property type="entry name" value="Cys_rich_CWC"/>
    <property type="match status" value="1"/>
</dbReference>
<organism evidence="1 2">
    <name type="scientific">Ideonella livida</name>
    <dbReference type="NCBI Taxonomy" id="2707176"/>
    <lineage>
        <taxon>Bacteria</taxon>
        <taxon>Pseudomonadati</taxon>
        <taxon>Pseudomonadota</taxon>
        <taxon>Betaproteobacteria</taxon>
        <taxon>Burkholderiales</taxon>
        <taxon>Sphaerotilaceae</taxon>
        <taxon>Ideonella</taxon>
    </lineage>
</organism>
<name>A0A7C9PG56_9BURK</name>
<gene>
    <name evidence="1" type="ORF">G3A44_07565</name>
</gene>
<keyword evidence="2" id="KW-1185">Reference proteome</keyword>
<dbReference type="Proteomes" id="UP000484255">
    <property type="component" value="Unassembled WGS sequence"/>
</dbReference>
<reference evidence="1 2" key="1">
    <citation type="submission" date="2020-02" db="EMBL/GenBank/DDBJ databases">
        <title>Ideonella bacterium strain TBM-1.</title>
        <authorList>
            <person name="Chen W.-M."/>
        </authorList>
    </citation>
    <scope>NUCLEOTIDE SEQUENCE [LARGE SCALE GENOMIC DNA]</scope>
    <source>
        <strain evidence="1 2">TBM-1</strain>
    </source>
</reference>
<accession>A0A7C9PG56</accession>
<protein>
    <submittedName>
        <fullName evidence="1">Cysteine-rich CWC family protein</fullName>
    </submittedName>
</protein>
<dbReference type="AlphaFoldDB" id="A0A7C9PG56"/>
<dbReference type="RefSeq" id="WP_163456898.1">
    <property type="nucleotide sequence ID" value="NZ_JAAGOH010000006.1"/>
</dbReference>
<dbReference type="InterPro" id="IPR032720">
    <property type="entry name" value="Cys_rich_CWC"/>
</dbReference>